<dbReference type="InterPro" id="IPR036754">
    <property type="entry name" value="YbaK/aa-tRNA-synt-asso_dom_sf"/>
</dbReference>
<dbReference type="SUPFAM" id="SSF55826">
    <property type="entry name" value="YbaK/ProRS associated domain"/>
    <property type="match status" value="1"/>
</dbReference>
<dbReference type="AlphaFoldDB" id="J9W0D1"/>
<reference evidence="4 5" key="1">
    <citation type="journal article" date="2012" name="J. Biotechnol.">
        <title>Insights into the completely annotated genome of Lactobacillus buchneri CD034, a strain isolated from stable grass silage.</title>
        <authorList>
            <person name="Heinl S."/>
            <person name="Wibberg D."/>
            <person name="Eikmeyer F."/>
            <person name="Szczepanowski R."/>
            <person name="Blom J."/>
            <person name="Linke B."/>
            <person name="Goesmann A."/>
            <person name="Grabherr R."/>
            <person name="Schwab H."/>
            <person name="Puhler A."/>
            <person name="Schluter A."/>
        </authorList>
    </citation>
    <scope>NUCLEOTIDE SEQUENCE [LARGE SCALE GENOMIC DNA]</scope>
    <source>
        <strain evidence="4 5">CD034</strain>
    </source>
</reference>
<dbReference type="Proteomes" id="UP000007332">
    <property type="component" value="Chromosome"/>
</dbReference>
<proteinExistence type="inferred from homology"/>
<dbReference type="Gene3D" id="3.90.960.10">
    <property type="entry name" value="YbaK/aminoacyl-tRNA synthetase-associated domain"/>
    <property type="match status" value="1"/>
</dbReference>
<keyword evidence="5" id="KW-1185">Reference proteome</keyword>
<feature type="domain" description="YbaK/aminoacyl-tRNA synthetase-associated" evidence="3">
    <location>
        <begin position="23"/>
        <end position="149"/>
    </location>
</feature>
<dbReference type="EC" id="6.1.1.15" evidence="4"/>
<keyword evidence="4" id="KW-0436">Ligase</keyword>
<name>J9W0D1_LENBU</name>
<dbReference type="RefSeq" id="WP_014939804.1">
    <property type="nucleotide sequence ID" value="NC_018610.1"/>
</dbReference>
<dbReference type="HOGENOM" id="CLU_104635_0_0_9"/>
<evidence type="ECO:0000313" key="4">
    <source>
        <dbReference type="EMBL" id="AFS00023.1"/>
    </source>
</evidence>
<evidence type="ECO:0000259" key="3">
    <source>
        <dbReference type="Pfam" id="PF04073"/>
    </source>
</evidence>
<dbReference type="FunFam" id="3.90.960.10:FF:000005">
    <property type="entry name" value="Putative prolyl-tRNA synthetase"/>
    <property type="match status" value="1"/>
</dbReference>
<dbReference type="eggNOG" id="COG3760">
    <property type="taxonomic scope" value="Bacteria"/>
</dbReference>
<evidence type="ECO:0000256" key="2">
    <source>
        <dbReference type="ARBA" id="ARBA00022917"/>
    </source>
</evidence>
<dbReference type="GO" id="GO:0006412">
    <property type="term" value="P:translation"/>
    <property type="evidence" value="ECO:0007669"/>
    <property type="project" value="UniProtKB-KW"/>
</dbReference>
<organism evidence="4 5">
    <name type="scientific">Lentilactobacillus buchneri subsp. silagei CD034</name>
    <dbReference type="NCBI Taxonomy" id="1071400"/>
    <lineage>
        <taxon>Bacteria</taxon>
        <taxon>Bacillati</taxon>
        <taxon>Bacillota</taxon>
        <taxon>Bacilli</taxon>
        <taxon>Lactobacillales</taxon>
        <taxon>Lactobacillaceae</taxon>
        <taxon>Lentilactobacillus</taxon>
        <taxon>Lentilactobacillus buchneri subsp. silagei</taxon>
    </lineage>
</organism>
<evidence type="ECO:0000256" key="1">
    <source>
        <dbReference type="ARBA" id="ARBA00010201"/>
    </source>
</evidence>
<dbReference type="OrthoDB" id="9798587at2"/>
<dbReference type="KEGG" id="lbn:LBUCD034_0979"/>
<comment type="similarity">
    <text evidence="1">Belongs to the PRORSD1 family.</text>
</comment>
<gene>
    <name evidence="4" type="ORF">LBUCD034_0979</name>
</gene>
<dbReference type="CDD" id="cd04335">
    <property type="entry name" value="PrdX_deacylase"/>
    <property type="match status" value="1"/>
</dbReference>
<dbReference type="PANTHER" id="PTHR31423:SF3">
    <property type="entry name" value="PROLYL-TRNA SYNTHETASE ASSOCIATED DOMAIN-CONTAINING PROTEIN 1-RELATED"/>
    <property type="match status" value="1"/>
</dbReference>
<keyword evidence="4" id="KW-0030">Aminoacyl-tRNA synthetase</keyword>
<accession>J9W0D1</accession>
<dbReference type="PANTHER" id="PTHR31423">
    <property type="entry name" value="YBAK DOMAIN-CONTAINING PROTEIN"/>
    <property type="match status" value="1"/>
</dbReference>
<dbReference type="STRING" id="1071400.LBUCD034_0979"/>
<dbReference type="Pfam" id="PF04073">
    <property type="entry name" value="tRNA_edit"/>
    <property type="match status" value="1"/>
</dbReference>
<evidence type="ECO:0000313" key="5">
    <source>
        <dbReference type="Proteomes" id="UP000007332"/>
    </source>
</evidence>
<dbReference type="GO" id="GO:0002161">
    <property type="term" value="F:aminoacyl-tRNA deacylase activity"/>
    <property type="evidence" value="ECO:0007669"/>
    <property type="project" value="InterPro"/>
</dbReference>
<dbReference type="InterPro" id="IPR040285">
    <property type="entry name" value="ProX/PRXD1"/>
</dbReference>
<dbReference type="GO" id="GO:0004827">
    <property type="term" value="F:proline-tRNA ligase activity"/>
    <property type="evidence" value="ECO:0007669"/>
    <property type="project" value="UniProtKB-EC"/>
</dbReference>
<protein>
    <submittedName>
        <fullName evidence="4">YbaK/prolyl-tRNA synthetase associated domain protein</fullName>
        <ecNumber evidence="4">6.1.1.15</ecNumber>
    </submittedName>
</protein>
<dbReference type="PATRIC" id="fig|1071400.3.peg.933"/>
<dbReference type="InterPro" id="IPR007214">
    <property type="entry name" value="YbaK/aa-tRNA-synth-assoc-dom"/>
</dbReference>
<sequence length="166" mass="19314">MDQFTLVKETLDKMGIPYEIVEHPAAHTTEEADEFIKGKEGVRTKTMFMTNKKKTEFYLLVMDDAKRLDFHEFQDLTNTKQIKMASAESLKEQMGLEPGIVSIFGLINNQEKNIHVYFDRAILDEKTMTFHPNVNTRTIFVASKDVLKFVKEMGYDYQILDLESFD</sequence>
<keyword evidence="2" id="KW-0648">Protein biosynthesis</keyword>
<dbReference type="EMBL" id="CP003043">
    <property type="protein sequence ID" value="AFS00023.1"/>
    <property type="molecule type" value="Genomic_DNA"/>
</dbReference>